<evidence type="ECO:0000256" key="2">
    <source>
        <dbReference type="SAM" id="SignalP"/>
    </source>
</evidence>
<dbReference type="eggNOG" id="ENOG502S82Q">
    <property type="taxonomic scope" value="Eukaryota"/>
</dbReference>
<keyword evidence="5" id="KW-1185">Reference proteome</keyword>
<evidence type="ECO:0000313" key="5">
    <source>
        <dbReference type="Proteomes" id="UP000013827"/>
    </source>
</evidence>
<feature type="domain" description="GPR180/TMEM145 transmembrane" evidence="3">
    <location>
        <begin position="195"/>
        <end position="269"/>
    </location>
</feature>
<reference evidence="4" key="2">
    <citation type="submission" date="2024-10" db="UniProtKB">
        <authorList>
            <consortium name="EnsemblProtists"/>
        </authorList>
    </citation>
    <scope>IDENTIFICATION</scope>
</reference>
<dbReference type="RefSeq" id="XP_005767919.1">
    <property type="nucleotide sequence ID" value="XM_005767862.1"/>
</dbReference>
<dbReference type="KEGG" id="ehx:EMIHUDRAFT_119350"/>
<dbReference type="PANTHER" id="PTHR23252:SF24">
    <property type="entry name" value="TRANSMEMBRANE PROTEIN 145"/>
    <property type="match status" value="1"/>
</dbReference>
<protein>
    <recommendedName>
        <fullName evidence="3">GPR180/TMEM145 transmembrane domain-containing protein</fullName>
    </recommendedName>
</protein>
<proteinExistence type="predicted"/>
<keyword evidence="1" id="KW-1133">Transmembrane helix</keyword>
<dbReference type="AlphaFoldDB" id="A0A0D3L1Y0"/>
<dbReference type="EnsemblProtists" id="EOD15490">
    <property type="protein sequence ID" value="EOD15490"/>
    <property type="gene ID" value="EMIHUDRAFT_119350"/>
</dbReference>
<reference evidence="5" key="1">
    <citation type="journal article" date="2013" name="Nature">
        <title>Pan genome of the phytoplankton Emiliania underpins its global distribution.</title>
        <authorList>
            <person name="Read B.A."/>
            <person name="Kegel J."/>
            <person name="Klute M.J."/>
            <person name="Kuo A."/>
            <person name="Lefebvre S.C."/>
            <person name="Maumus F."/>
            <person name="Mayer C."/>
            <person name="Miller J."/>
            <person name="Monier A."/>
            <person name="Salamov A."/>
            <person name="Young J."/>
            <person name="Aguilar M."/>
            <person name="Claverie J.M."/>
            <person name="Frickenhaus S."/>
            <person name="Gonzalez K."/>
            <person name="Herman E.K."/>
            <person name="Lin Y.C."/>
            <person name="Napier J."/>
            <person name="Ogata H."/>
            <person name="Sarno A.F."/>
            <person name="Shmutz J."/>
            <person name="Schroeder D."/>
            <person name="de Vargas C."/>
            <person name="Verret F."/>
            <person name="von Dassow P."/>
            <person name="Valentin K."/>
            <person name="Van de Peer Y."/>
            <person name="Wheeler G."/>
            <person name="Dacks J.B."/>
            <person name="Delwiche C.F."/>
            <person name="Dyhrman S.T."/>
            <person name="Glockner G."/>
            <person name="John U."/>
            <person name="Richards T."/>
            <person name="Worden A.Z."/>
            <person name="Zhang X."/>
            <person name="Grigoriev I.V."/>
            <person name="Allen A.E."/>
            <person name="Bidle K."/>
            <person name="Borodovsky M."/>
            <person name="Bowler C."/>
            <person name="Brownlee C."/>
            <person name="Cock J.M."/>
            <person name="Elias M."/>
            <person name="Gladyshev V.N."/>
            <person name="Groth M."/>
            <person name="Guda C."/>
            <person name="Hadaegh A."/>
            <person name="Iglesias-Rodriguez M.D."/>
            <person name="Jenkins J."/>
            <person name="Jones B.M."/>
            <person name="Lawson T."/>
            <person name="Leese F."/>
            <person name="Lindquist E."/>
            <person name="Lobanov A."/>
            <person name="Lomsadze A."/>
            <person name="Malik S.B."/>
            <person name="Marsh M.E."/>
            <person name="Mackinder L."/>
            <person name="Mock T."/>
            <person name="Mueller-Roeber B."/>
            <person name="Pagarete A."/>
            <person name="Parker M."/>
            <person name="Probert I."/>
            <person name="Quesneville H."/>
            <person name="Raines C."/>
            <person name="Rensing S.A."/>
            <person name="Riano-Pachon D.M."/>
            <person name="Richier S."/>
            <person name="Rokitta S."/>
            <person name="Shiraiwa Y."/>
            <person name="Soanes D.M."/>
            <person name="van der Giezen M."/>
            <person name="Wahlund T.M."/>
            <person name="Williams B."/>
            <person name="Wilson W."/>
            <person name="Wolfe G."/>
            <person name="Wurch L.L."/>
        </authorList>
    </citation>
    <scope>NUCLEOTIDE SEQUENCE</scope>
</reference>
<name>A0A0D3L1Y0_EMIH1</name>
<dbReference type="GeneID" id="17261655"/>
<evidence type="ECO:0000313" key="4">
    <source>
        <dbReference type="EnsemblProtists" id="EOD42015"/>
    </source>
</evidence>
<dbReference type="KEGG" id="ehx:EMIHUDRAFT_95197"/>
<sequence>MRPAPFLLLLLPAPSLQKISDGVAKLSSQDTEQYLTKFSFSPRVASLLNISFHVAEREYFDRHQHELTLCLYSDTDWPRFRRAMTKGSLCSERQRLASWSAKVQPEVTYRPGTGYRHDFDWAGTLTAPKGRAHYWYAMLMDCYLEEYDAHPPPLNYRLIFMNGMLAYGALYFFSLYSRFAEQRQLAAPRHRRVGTQLHLITVVFALAYALQAASVLCELCHLRAFAADGKGLRWRHTWLALDFGSGLLQSISELSISLLLISLAFGWTLGLESQEPLAGLGASRLKGKLCVD</sequence>
<dbReference type="GO" id="GO:0007186">
    <property type="term" value="P:G protein-coupled receptor signaling pathway"/>
    <property type="evidence" value="ECO:0007669"/>
    <property type="project" value="InterPro"/>
</dbReference>
<keyword evidence="1" id="KW-0472">Membrane</keyword>
<feature type="transmembrane region" description="Helical" evidence="1">
    <location>
        <begin position="158"/>
        <end position="176"/>
    </location>
</feature>
<dbReference type="Proteomes" id="UP000013827">
    <property type="component" value="Unassembled WGS sequence"/>
</dbReference>
<dbReference type="GO" id="GO:0019236">
    <property type="term" value="P:response to pheromone"/>
    <property type="evidence" value="ECO:0007669"/>
    <property type="project" value="InterPro"/>
</dbReference>
<evidence type="ECO:0000259" key="3">
    <source>
        <dbReference type="Pfam" id="PF10192"/>
    </source>
</evidence>
<feature type="signal peptide" evidence="2">
    <location>
        <begin position="1"/>
        <end position="17"/>
    </location>
</feature>
<dbReference type="Pfam" id="PF10192">
    <property type="entry name" value="GPR180-TMEM145_TM"/>
    <property type="match status" value="1"/>
</dbReference>
<evidence type="ECO:0000256" key="1">
    <source>
        <dbReference type="SAM" id="Phobius"/>
    </source>
</evidence>
<keyword evidence="2" id="KW-0732">Signal</keyword>
<accession>A0A0D3L1Y0</accession>
<dbReference type="InterPro" id="IPR019336">
    <property type="entry name" value="GPR180/TMEM145_TM"/>
</dbReference>
<dbReference type="RefSeq" id="XP_005794444.1">
    <property type="nucleotide sequence ID" value="XM_005794387.1"/>
</dbReference>
<dbReference type="PaxDb" id="2903-EOD15490"/>
<dbReference type="HOGENOM" id="CLU_954516_0_0_1"/>
<feature type="chain" id="PRO_5044053710" description="GPR180/TMEM145 transmembrane domain-containing protein" evidence="2">
    <location>
        <begin position="18"/>
        <end position="292"/>
    </location>
</feature>
<dbReference type="GeneID" id="17287285"/>
<organism evidence="4 5">
    <name type="scientific">Emiliania huxleyi (strain CCMP1516)</name>
    <dbReference type="NCBI Taxonomy" id="280463"/>
    <lineage>
        <taxon>Eukaryota</taxon>
        <taxon>Haptista</taxon>
        <taxon>Haptophyta</taxon>
        <taxon>Prymnesiophyceae</taxon>
        <taxon>Isochrysidales</taxon>
        <taxon>Noelaerhabdaceae</taxon>
        <taxon>Emiliania</taxon>
    </lineage>
</organism>
<dbReference type="PANTHER" id="PTHR23252">
    <property type="entry name" value="INTIMAL THICKNESS RECEPTOR-RELATED"/>
    <property type="match status" value="1"/>
</dbReference>
<dbReference type="EnsemblProtists" id="EOD42015">
    <property type="protein sequence ID" value="EOD42015"/>
    <property type="gene ID" value="EMIHUDRAFT_95197"/>
</dbReference>
<dbReference type="InterPro" id="IPR047831">
    <property type="entry name" value="GPR180/TMEM145"/>
</dbReference>
<keyword evidence="1" id="KW-0812">Transmembrane</keyword>
<feature type="transmembrane region" description="Helical" evidence="1">
    <location>
        <begin position="197"/>
        <end position="226"/>
    </location>
</feature>